<sequence length="1327" mass="149995">MVAVKMMFPTIMMATVIAVRSLDTNQVFDPCSDSKVRRWDGFTFGLAFSSKDSFFSKQIQLSPCDSRLSLCGNAKLAVFRPKVDELTVLTIKTTDFDPTKDGGYMVAFAGKQYAARSIPALVADKSNIITSFTLVLEFQEGRLINLYWKKFGCKSCAEKSSVCLNNQECATPISKCKTNVDCNLKVQLAFSGTDKALGVLNSWYEVKKLREYSLGGMKLFRILTYINARKRRGHGPFWPSKRSAADCTNSFSFFRPALPLPWRIKPNGYSNVATRNPTNSRFHDPKILDYEFDHALNRIIFASGSLQFTFITIYCLPAFDLIEEAKLRTVWWAICIFAVTYFLTHTSKSMWMNVPIAILLVSGAHILLTEVDFHWKTRKSGRRSYLSHLEKKQLSVNDSRLNTLPPPPKWKRKIDSPVVEAAMDDFTNKILQEFVLDLWYSDITPDKEAPELIHAIIMDILAEISMRVKDINLVDMLTRDVVDLVGDHLELFRKNQASIGREVMVTLSSEERDERLKHHLMASNELHPALISPESEYKFLKRIMGALLAAVLRPREAQCPLVRCVTRELLTCLIMEPVMRFASPGRINELIEGIFLATNKGEKEGSDDQSNVTDQIQPQNQSSSTTTNNEKGQELTSFNTGSSCSQNSEKTSTTPNTQKETTSTVASGPTQDESMHTRTSDWARVLEAATQRRTEVLQPENLENMWTKGRNYMKKSQKNSIIKSGMNENSSFDSGSDQNLDGGQNKTPTRVNFDESLNFDSGSDGKLKRLNSASESNILSLTESIASPIQVGGTIIPEFYSANAGRDSDVTNVNVGYDNKVIRTEGYVPKLRCRVLGAFFENIDSKSFAVYSIAVTDADNKTWFVKRRYRNFERLHRHLKDIPNYTLHLPPKRIFSSSTEDAFVHQRCIQLDKYLKDLLSIANIAEQHEVWDFLSMSSKRYCFGRSSSVVKALAVNVDDAVDDIVRQFKGGLKRKIVGPGSPSESPSLSANRNVTWDINEGTDSPLRQPTFDMTNFVSDYEECEKDKTVNNEEMESMGQVYGGNFDNEVNLRGISPKIVKSEEQNNKNLVSEKKNNSEVRSEVLNLAANFPSTPEDPLGVPAEWTPPNVSVPLLNLVDKIFQLNRRGWLRRQVFWISKQILQLMMEDAIDDWLLRQIHWLRRDEVVAQGIRWIQDILWPEGIFFTKVKTSQTESSQSNEGPAPAPSGSKANNKQGSFEEQLEAARRASDIKKMIFKGAPTTLVSLIGRKQYKRCAKDVYYFLQSAVCLKQLGYGLLELALITVFPELQEIISNVHEKKKEHHFASYQVSPRLPPIELGLYDGDIVLG</sequence>
<proteinExistence type="predicted"/>
<gene>
    <name evidence="1" type="ORF">L2E82_25259</name>
</gene>
<comment type="caution">
    <text evidence="1">The sequence shown here is derived from an EMBL/GenBank/DDBJ whole genome shotgun (WGS) entry which is preliminary data.</text>
</comment>
<evidence type="ECO:0000313" key="1">
    <source>
        <dbReference type="EMBL" id="KAI3753213.1"/>
    </source>
</evidence>
<name>A0ACB9E3R3_CICIN</name>
<protein>
    <submittedName>
        <fullName evidence="1">Uncharacterized protein</fullName>
    </submittedName>
</protein>
<organism evidence="1 2">
    <name type="scientific">Cichorium intybus</name>
    <name type="common">Chicory</name>
    <dbReference type="NCBI Taxonomy" id="13427"/>
    <lineage>
        <taxon>Eukaryota</taxon>
        <taxon>Viridiplantae</taxon>
        <taxon>Streptophyta</taxon>
        <taxon>Embryophyta</taxon>
        <taxon>Tracheophyta</taxon>
        <taxon>Spermatophyta</taxon>
        <taxon>Magnoliopsida</taxon>
        <taxon>eudicotyledons</taxon>
        <taxon>Gunneridae</taxon>
        <taxon>Pentapetalae</taxon>
        <taxon>asterids</taxon>
        <taxon>campanulids</taxon>
        <taxon>Asterales</taxon>
        <taxon>Asteraceae</taxon>
        <taxon>Cichorioideae</taxon>
        <taxon>Cichorieae</taxon>
        <taxon>Cichoriinae</taxon>
        <taxon>Cichorium</taxon>
    </lineage>
</organism>
<dbReference type="Proteomes" id="UP001055811">
    <property type="component" value="Linkage Group LG04"/>
</dbReference>
<reference evidence="2" key="1">
    <citation type="journal article" date="2022" name="Mol. Ecol. Resour.">
        <title>The genomes of chicory, endive, great burdock and yacon provide insights into Asteraceae palaeo-polyploidization history and plant inulin production.</title>
        <authorList>
            <person name="Fan W."/>
            <person name="Wang S."/>
            <person name="Wang H."/>
            <person name="Wang A."/>
            <person name="Jiang F."/>
            <person name="Liu H."/>
            <person name="Zhao H."/>
            <person name="Xu D."/>
            <person name="Zhang Y."/>
        </authorList>
    </citation>
    <scope>NUCLEOTIDE SEQUENCE [LARGE SCALE GENOMIC DNA]</scope>
    <source>
        <strain evidence="2">cv. Punajuju</strain>
    </source>
</reference>
<evidence type="ECO:0000313" key="2">
    <source>
        <dbReference type="Proteomes" id="UP001055811"/>
    </source>
</evidence>
<dbReference type="EMBL" id="CM042012">
    <property type="protein sequence ID" value="KAI3753213.1"/>
    <property type="molecule type" value="Genomic_DNA"/>
</dbReference>
<reference evidence="1 2" key="2">
    <citation type="journal article" date="2022" name="Mol. Ecol. Resour.">
        <title>The genomes of chicory, endive, great burdock and yacon provide insights into Asteraceae paleo-polyploidization history and plant inulin production.</title>
        <authorList>
            <person name="Fan W."/>
            <person name="Wang S."/>
            <person name="Wang H."/>
            <person name="Wang A."/>
            <person name="Jiang F."/>
            <person name="Liu H."/>
            <person name="Zhao H."/>
            <person name="Xu D."/>
            <person name="Zhang Y."/>
        </authorList>
    </citation>
    <scope>NUCLEOTIDE SEQUENCE [LARGE SCALE GENOMIC DNA]</scope>
    <source>
        <strain evidence="2">cv. Punajuju</strain>
        <tissue evidence="1">Leaves</tissue>
    </source>
</reference>
<keyword evidence="2" id="KW-1185">Reference proteome</keyword>
<accession>A0ACB9E3R3</accession>